<dbReference type="Proteomes" id="UP000198607">
    <property type="component" value="Unassembled WGS sequence"/>
</dbReference>
<protein>
    <submittedName>
        <fullName evidence="2">Asp-tRNAAsn/Glu-tRNAGln amidotransferase A subunit</fullName>
    </submittedName>
</protein>
<evidence type="ECO:0000259" key="1">
    <source>
        <dbReference type="Pfam" id="PF01425"/>
    </source>
</evidence>
<dbReference type="AlphaFoldDB" id="A0A1G7XQ08"/>
<dbReference type="Pfam" id="PF01425">
    <property type="entry name" value="Amidase"/>
    <property type="match status" value="1"/>
</dbReference>
<dbReference type="InterPro" id="IPR000120">
    <property type="entry name" value="Amidase"/>
</dbReference>
<sequence>MTTFMPMSARQIVERIAQRTTTVEAVVRACLERIAEREPTVGAWTWLNVDDALAEARRLDAAGVRGALAGVPLGVKDLIDTVQYPTAYGSSIYAGHRPAWDAACVARARAAGALVLGKTVTTEFATYCPGKTANPHDPRATPGGSSSGSAAAVADGMVPLAYGTQTAASVIRPAAYCGVVGFKPSFGRICRAGVKPLSESLDTIGVFARDVADAALFAGVLSGRAGRIPAAAGLPRIVLCRTPAAERAEPAALATLEAAAARLAQKGATVVEHDLPGVFEGLYAAQTEIMAVEAAEALSHEVACHATQLSTPLRQLIASAESVTPDRYVADQQLAQRCRAQFDTFLGDADVLMTLSALGEAPEGLAATGDPLCGRLWTLLGVPCLHLPFGVGPRGLPLGVQLVARHGEDERLLAAGEAVFGALCAR</sequence>
<reference evidence="2 3" key="1">
    <citation type="submission" date="2016-10" db="EMBL/GenBank/DDBJ databases">
        <authorList>
            <person name="de Groot N.N."/>
        </authorList>
    </citation>
    <scope>NUCLEOTIDE SEQUENCE [LARGE SCALE GENOMIC DNA]</scope>
    <source>
        <strain evidence="2 3">DSM 5885</strain>
    </source>
</reference>
<dbReference type="EMBL" id="FNCY01000002">
    <property type="protein sequence ID" value="SDG86315.1"/>
    <property type="molecule type" value="Genomic_DNA"/>
</dbReference>
<evidence type="ECO:0000313" key="3">
    <source>
        <dbReference type="Proteomes" id="UP000198607"/>
    </source>
</evidence>
<accession>A0A1G7XQ08</accession>
<feature type="domain" description="Amidase" evidence="1">
    <location>
        <begin position="26"/>
        <end position="413"/>
    </location>
</feature>
<dbReference type="STRING" id="83767.SAMN05660652_00760"/>
<dbReference type="Gene3D" id="3.90.1300.10">
    <property type="entry name" value="Amidase signature (AS) domain"/>
    <property type="match status" value="1"/>
</dbReference>
<dbReference type="RefSeq" id="WP_091933866.1">
    <property type="nucleotide sequence ID" value="NZ_FNCY01000002.1"/>
</dbReference>
<evidence type="ECO:0000313" key="2">
    <source>
        <dbReference type="EMBL" id="SDG86315.1"/>
    </source>
</evidence>
<dbReference type="SUPFAM" id="SSF75304">
    <property type="entry name" value="Amidase signature (AS) enzymes"/>
    <property type="match status" value="1"/>
</dbReference>
<dbReference type="OrthoDB" id="8641877at2"/>
<dbReference type="PANTHER" id="PTHR11895">
    <property type="entry name" value="TRANSAMIDASE"/>
    <property type="match status" value="1"/>
</dbReference>
<proteinExistence type="predicted"/>
<gene>
    <name evidence="2" type="ORF">SAMN05660652_00760</name>
</gene>
<dbReference type="GO" id="GO:0016740">
    <property type="term" value="F:transferase activity"/>
    <property type="evidence" value="ECO:0007669"/>
    <property type="project" value="UniProtKB-KW"/>
</dbReference>
<keyword evidence="2" id="KW-0808">Transferase</keyword>
<name>A0A1G7XQ08_9RHOO</name>
<keyword evidence="3" id="KW-1185">Reference proteome</keyword>
<dbReference type="PANTHER" id="PTHR11895:SF151">
    <property type="entry name" value="GLUTAMYL-TRNA(GLN) AMIDOTRANSFERASE SUBUNIT A"/>
    <property type="match status" value="1"/>
</dbReference>
<dbReference type="InterPro" id="IPR023631">
    <property type="entry name" value="Amidase_dom"/>
</dbReference>
<organism evidence="2 3">
    <name type="scientific">Propionivibrio dicarboxylicus</name>
    <dbReference type="NCBI Taxonomy" id="83767"/>
    <lineage>
        <taxon>Bacteria</taxon>
        <taxon>Pseudomonadati</taxon>
        <taxon>Pseudomonadota</taxon>
        <taxon>Betaproteobacteria</taxon>
        <taxon>Rhodocyclales</taxon>
        <taxon>Rhodocyclaceae</taxon>
        <taxon>Propionivibrio</taxon>
    </lineage>
</organism>
<dbReference type="InterPro" id="IPR036928">
    <property type="entry name" value="AS_sf"/>
</dbReference>